<name>A0A8T0PJE9_PANVG</name>
<proteinExistence type="predicted"/>
<dbReference type="EMBL" id="CM029052">
    <property type="protein sequence ID" value="KAG2559266.1"/>
    <property type="molecule type" value="Genomic_DNA"/>
</dbReference>
<dbReference type="InterPro" id="IPR002182">
    <property type="entry name" value="NB-ARC"/>
</dbReference>
<feature type="region of interest" description="Disordered" evidence="1">
    <location>
        <begin position="1"/>
        <end position="23"/>
    </location>
</feature>
<dbReference type="AlphaFoldDB" id="A0A8T0PJE9"/>
<evidence type="ECO:0000256" key="1">
    <source>
        <dbReference type="SAM" id="MobiDB-lite"/>
    </source>
</evidence>
<dbReference type="Pfam" id="PF00931">
    <property type="entry name" value="NB-ARC"/>
    <property type="match status" value="1"/>
</dbReference>
<dbReference type="PANTHER" id="PTHR36766:SF70">
    <property type="entry name" value="DISEASE RESISTANCE PROTEIN RGA4"/>
    <property type="match status" value="1"/>
</dbReference>
<protein>
    <recommendedName>
        <fullName evidence="2">NB-ARC domain-containing protein</fullName>
    </recommendedName>
</protein>
<dbReference type="PANTHER" id="PTHR36766">
    <property type="entry name" value="PLANT BROAD-SPECTRUM MILDEW RESISTANCE PROTEIN RPW8"/>
    <property type="match status" value="1"/>
</dbReference>
<dbReference type="PRINTS" id="PR00364">
    <property type="entry name" value="DISEASERSIST"/>
</dbReference>
<dbReference type="Proteomes" id="UP000823388">
    <property type="component" value="Chromosome 8N"/>
</dbReference>
<dbReference type="InterPro" id="IPR027417">
    <property type="entry name" value="P-loop_NTPase"/>
</dbReference>
<keyword evidence="4" id="KW-1185">Reference proteome</keyword>
<organism evidence="3 4">
    <name type="scientific">Panicum virgatum</name>
    <name type="common">Blackwell switchgrass</name>
    <dbReference type="NCBI Taxonomy" id="38727"/>
    <lineage>
        <taxon>Eukaryota</taxon>
        <taxon>Viridiplantae</taxon>
        <taxon>Streptophyta</taxon>
        <taxon>Embryophyta</taxon>
        <taxon>Tracheophyta</taxon>
        <taxon>Spermatophyta</taxon>
        <taxon>Magnoliopsida</taxon>
        <taxon>Liliopsida</taxon>
        <taxon>Poales</taxon>
        <taxon>Poaceae</taxon>
        <taxon>PACMAD clade</taxon>
        <taxon>Panicoideae</taxon>
        <taxon>Panicodae</taxon>
        <taxon>Paniceae</taxon>
        <taxon>Panicinae</taxon>
        <taxon>Panicum</taxon>
        <taxon>Panicum sect. Hiantes</taxon>
    </lineage>
</organism>
<sequence>MARLEGNKLLADRPSSSRSSALFKGSSFCSCLPNIRIRHKIAVQIRNFNTELEKISKLGERFLKLQNKQPKLEDLVVRQMTAWQLVEPNIVGKEILHGSRKIMDLVHRNKDKTIYKLGIVGTGGVGKTTLAQKIYNDPKIKGNFNKQAWVCVSQEYSTIDLLKEVLRKFEVQYQHDQTVGELSTKLATAIQNKSYFLVLDDVWQHGV</sequence>
<feature type="domain" description="NB-ARC" evidence="2">
    <location>
        <begin position="104"/>
        <end position="205"/>
    </location>
</feature>
<evidence type="ECO:0000259" key="2">
    <source>
        <dbReference type="Pfam" id="PF00931"/>
    </source>
</evidence>
<evidence type="ECO:0000313" key="3">
    <source>
        <dbReference type="EMBL" id="KAG2559266.1"/>
    </source>
</evidence>
<dbReference type="SUPFAM" id="SSF52540">
    <property type="entry name" value="P-loop containing nucleoside triphosphate hydrolases"/>
    <property type="match status" value="1"/>
</dbReference>
<reference evidence="3 4" key="1">
    <citation type="submission" date="2020-05" db="EMBL/GenBank/DDBJ databases">
        <title>WGS assembly of Panicum virgatum.</title>
        <authorList>
            <person name="Lovell J.T."/>
            <person name="Jenkins J."/>
            <person name="Shu S."/>
            <person name="Juenger T.E."/>
            <person name="Schmutz J."/>
        </authorList>
    </citation>
    <scope>NUCLEOTIDE SEQUENCE [LARGE SCALE GENOMIC DNA]</scope>
    <source>
        <strain evidence="4">cv. AP13</strain>
    </source>
</reference>
<evidence type="ECO:0000313" key="4">
    <source>
        <dbReference type="Proteomes" id="UP000823388"/>
    </source>
</evidence>
<comment type="caution">
    <text evidence="3">The sequence shown here is derived from an EMBL/GenBank/DDBJ whole genome shotgun (WGS) entry which is preliminary data.</text>
</comment>
<accession>A0A8T0PJE9</accession>
<dbReference type="Gene3D" id="3.40.50.300">
    <property type="entry name" value="P-loop containing nucleotide triphosphate hydrolases"/>
    <property type="match status" value="1"/>
</dbReference>
<dbReference type="GO" id="GO:0043531">
    <property type="term" value="F:ADP binding"/>
    <property type="evidence" value="ECO:0007669"/>
    <property type="project" value="InterPro"/>
</dbReference>
<gene>
    <name evidence="3" type="ORF">PVAP13_8NG292484</name>
</gene>